<dbReference type="HOGENOM" id="CLU_048777_0_0_1"/>
<dbReference type="InterPro" id="IPR027417">
    <property type="entry name" value="P-loop_NTPase"/>
</dbReference>
<dbReference type="GO" id="GO:0005815">
    <property type="term" value="C:microtubule organizing center"/>
    <property type="evidence" value="ECO:0007669"/>
    <property type="project" value="TreeGrafter"/>
</dbReference>
<evidence type="ECO:0000256" key="2">
    <source>
        <dbReference type="ARBA" id="ARBA00023242"/>
    </source>
</evidence>
<evidence type="ECO:0000259" key="3">
    <source>
        <dbReference type="Pfam" id="PF08423"/>
    </source>
</evidence>
<comment type="subcellular location">
    <subcellularLocation>
        <location evidence="1">Nucleus</location>
    </subcellularLocation>
</comment>
<dbReference type="GO" id="GO:0042148">
    <property type="term" value="P:DNA strand invasion"/>
    <property type="evidence" value="ECO:0007669"/>
    <property type="project" value="TreeGrafter"/>
</dbReference>
<sequence>MRLSSSKFHLPAPLVTALEQTGYTTSADLLFSGSAEDIFCQLPPNTIGFNEFEECLARVLEASGAQGSHASSLLHSQATPMPKRCLDTGVDDLDELLMGLGGGSTVIEISGDIGSGKSMLATHIALRHLASDPDAQLLWIDTTGNFLVDQVAALLARHSGQGVATALARLHLSLAFDLDSAYQALHGLRHPSCVVIDSITPLLGPALSAVSAQGHALMVGFMRHLRAIAQSSNASVLVINNSTSNGNNQLNPNAVFPTTRKPALGPSFPFLTDATLWLTRRDSTMTGCISHTAEIWRSKTTRGKNVSRGELKEDISTSLRKWIEVPLTCGQVTKIFSDHAVLYLPKYKRHGDATEAFHPYVYAAMMNNPPADGEDTFISALRDELHACNSTSPRMYVRLPQAPVEAIHQEVRGLMEAEYAQTSITADEVQEQIEFLGQYAILSHRWERETTKS</sequence>
<dbReference type="GO" id="GO:0008094">
    <property type="term" value="F:ATP-dependent activity, acting on DNA"/>
    <property type="evidence" value="ECO:0007669"/>
    <property type="project" value="TreeGrafter"/>
</dbReference>
<gene>
    <name evidence="4" type="ORF">PLEOSDRAFT_158155</name>
</gene>
<dbReference type="InParanoid" id="A0A067NIX5"/>
<dbReference type="STRING" id="1137138.A0A067NIX5"/>
<dbReference type="OrthoDB" id="336321at2759"/>
<proteinExistence type="predicted"/>
<feature type="domain" description="Rad51-like C-terminal" evidence="3">
    <location>
        <begin position="86"/>
        <end position="263"/>
    </location>
</feature>
<dbReference type="SUPFAM" id="SSF52540">
    <property type="entry name" value="P-loop containing nucleoside triphosphate hydrolases"/>
    <property type="match status" value="1"/>
</dbReference>
<protein>
    <recommendedName>
        <fullName evidence="3">Rad51-like C-terminal domain-containing protein</fullName>
    </recommendedName>
</protein>
<dbReference type="EMBL" id="KL198008">
    <property type="protein sequence ID" value="KDQ27973.1"/>
    <property type="molecule type" value="Genomic_DNA"/>
</dbReference>
<dbReference type="Proteomes" id="UP000027073">
    <property type="component" value="Unassembled WGS sequence"/>
</dbReference>
<organism evidence="4 5">
    <name type="scientific">Pleurotus ostreatus (strain PC15)</name>
    <name type="common">Oyster mushroom</name>
    <dbReference type="NCBI Taxonomy" id="1137138"/>
    <lineage>
        <taxon>Eukaryota</taxon>
        <taxon>Fungi</taxon>
        <taxon>Dikarya</taxon>
        <taxon>Basidiomycota</taxon>
        <taxon>Agaricomycotina</taxon>
        <taxon>Agaricomycetes</taxon>
        <taxon>Agaricomycetidae</taxon>
        <taxon>Agaricales</taxon>
        <taxon>Pleurotineae</taxon>
        <taxon>Pleurotaceae</taxon>
        <taxon>Pleurotus</taxon>
    </lineage>
</organism>
<dbReference type="GO" id="GO:0005657">
    <property type="term" value="C:replication fork"/>
    <property type="evidence" value="ECO:0007669"/>
    <property type="project" value="TreeGrafter"/>
</dbReference>
<dbReference type="AlphaFoldDB" id="A0A067NIX5"/>
<dbReference type="GO" id="GO:0007131">
    <property type="term" value="P:reciprocal meiotic recombination"/>
    <property type="evidence" value="ECO:0007669"/>
    <property type="project" value="TreeGrafter"/>
</dbReference>
<accession>A0A067NIX5</accession>
<dbReference type="Gene3D" id="3.40.50.300">
    <property type="entry name" value="P-loop containing nucleotide triphosphate hydrolases"/>
    <property type="match status" value="1"/>
</dbReference>
<dbReference type="InterPro" id="IPR051988">
    <property type="entry name" value="HRR_RAD51_Paralog"/>
</dbReference>
<dbReference type="InterPro" id="IPR013632">
    <property type="entry name" value="Rad51_C"/>
</dbReference>
<dbReference type="GO" id="GO:0000400">
    <property type="term" value="F:four-way junction DNA binding"/>
    <property type="evidence" value="ECO:0007669"/>
    <property type="project" value="TreeGrafter"/>
</dbReference>
<dbReference type="GO" id="GO:0000724">
    <property type="term" value="P:double-strand break repair via homologous recombination"/>
    <property type="evidence" value="ECO:0007669"/>
    <property type="project" value="TreeGrafter"/>
</dbReference>
<dbReference type="GO" id="GO:0033063">
    <property type="term" value="C:Rad51B-Rad51C-Rad51D-XRCC2 complex"/>
    <property type="evidence" value="ECO:0007669"/>
    <property type="project" value="TreeGrafter"/>
</dbReference>
<evidence type="ECO:0000313" key="4">
    <source>
        <dbReference type="EMBL" id="KDQ27973.1"/>
    </source>
</evidence>
<dbReference type="Pfam" id="PF08423">
    <property type="entry name" value="Rad51"/>
    <property type="match status" value="1"/>
</dbReference>
<dbReference type="VEuPathDB" id="FungiDB:PLEOSDRAFT_158155"/>
<name>A0A067NIX5_PLEO1</name>
<evidence type="ECO:0000256" key="1">
    <source>
        <dbReference type="ARBA" id="ARBA00004123"/>
    </source>
</evidence>
<keyword evidence="2" id="KW-0539">Nucleus</keyword>
<dbReference type="PANTHER" id="PTHR46457">
    <property type="entry name" value="DNA REPAIR PROTEIN RAD51 HOMOLOG 4"/>
    <property type="match status" value="1"/>
</dbReference>
<reference evidence="5" key="1">
    <citation type="journal article" date="2014" name="Proc. Natl. Acad. Sci. U.S.A.">
        <title>Extensive sampling of basidiomycete genomes demonstrates inadequacy of the white-rot/brown-rot paradigm for wood decay fungi.</title>
        <authorList>
            <person name="Riley R."/>
            <person name="Salamov A.A."/>
            <person name="Brown D.W."/>
            <person name="Nagy L.G."/>
            <person name="Floudas D."/>
            <person name="Held B.W."/>
            <person name="Levasseur A."/>
            <person name="Lombard V."/>
            <person name="Morin E."/>
            <person name="Otillar R."/>
            <person name="Lindquist E.A."/>
            <person name="Sun H."/>
            <person name="LaButti K.M."/>
            <person name="Schmutz J."/>
            <person name="Jabbour D."/>
            <person name="Luo H."/>
            <person name="Baker S.E."/>
            <person name="Pisabarro A.G."/>
            <person name="Walton J.D."/>
            <person name="Blanchette R.A."/>
            <person name="Henrissat B."/>
            <person name="Martin F."/>
            <person name="Cullen D."/>
            <person name="Hibbett D.S."/>
            <person name="Grigoriev I.V."/>
        </authorList>
    </citation>
    <scope>NUCLEOTIDE SEQUENCE [LARGE SCALE GENOMIC DNA]</scope>
    <source>
        <strain evidence="5">PC15</strain>
    </source>
</reference>
<evidence type="ECO:0000313" key="5">
    <source>
        <dbReference type="Proteomes" id="UP000027073"/>
    </source>
</evidence>
<dbReference type="GO" id="GO:0000723">
    <property type="term" value="P:telomere maintenance"/>
    <property type="evidence" value="ECO:0007669"/>
    <property type="project" value="TreeGrafter"/>
</dbReference>
<dbReference type="GO" id="GO:0003697">
    <property type="term" value="F:single-stranded DNA binding"/>
    <property type="evidence" value="ECO:0007669"/>
    <property type="project" value="TreeGrafter"/>
</dbReference>
<dbReference type="PANTHER" id="PTHR46457:SF1">
    <property type="entry name" value="DNA REPAIR PROTEIN RAD51 HOMOLOG 4"/>
    <property type="match status" value="1"/>
</dbReference>